<keyword evidence="4 7" id="KW-1133">Transmembrane helix</keyword>
<feature type="transmembrane region" description="Helical" evidence="7">
    <location>
        <begin position="249"/>
        <end position="270"/>
    </location>
</feature>
<dbReference type="PRINTS" id="PR00176">
    <property type="entry name" value="NANEUSMPORT"/>
</dbReference>
<feature type="transmembrane region" description="Helical" evidence="7">
    <location>
        <begin position="428"/>
        <end position="450"/>
    </location>
</feature>
<evidence type="ECO:0000313" key="8">
    <source>
        <dbReference type="EMBL" id="MDN4165298.1"/>
    </source>
</evidence>
<organism evidence="8 9">
    <name type="scientific">Shiella aurantiaca</name>
    <dbReference type="NCBI Taxonomy" id="3058365"/>
    <lineage>
        <taxon>Bacteria</taxon>
        <taxon>Pseudomonadati</taxon>
        <taxon>Bacteroidota</taxon>
        <taxon>Cytophagia</taxon>
        <taxon>Cytophagales</taxon>
        <taxon>Shiellaceae</taxon>
        <taxon>Shiella</taxon>
    </lineage>
</organism>
<keyword evidence="2 6" id="KW-0813">Transport</keyword>
<keyword evidence="9" id="KW-1185">Reference proteome</keyword>
<accession>A0ABT8F4A1</accession>
<feature type="transmembrane region" description="Helical" evidence="7">
    <location>
        <begin position="172"/>
        <end position="192"/>
    </location>
</feature>
<evidence type="ECO:0000256" key="7">
    <source>
        <dbReference type="SAM" id="Phobius"/>
    </source>
</evidence>
<sequence length="458" mass="49912">MNTREGFSNRLGFILAAAGSAVGLGNIWKFPYETGQNGGAAFLLIYIACTFLICYPLMVGEIAIGRKAQSDAYGSYKTLGNKKWGLIGLFGIICGVMILSFYNVVAGWAFGYFLEISFGSLLQEENFGNFFGSYVADVSDNLLFSLGFMVITAFIVVRGVKGGIETASRIMMPLLFFILIALIAYSLSLPNAMAGVRFYLMPDFSEITFETIYSAVGQAFFSLSLGLGGLITYGSYISKKENIIRSASMITIMDMSVAFLAGLMIFPLVFSQGQEPAQGPGLVFVVLPGIFQSMGPILGKIVGGGFFLLLCFAALTSTISLLEIPVAYLVDQKKKSRKLVVWVMAMVIFLVGLPSMLSQGAVRIFSSLPFYGNKSTLDFVAEVFSDISLPLGGLLMSIFIARRWTFSAFSDEVAEGNPKYKGSFVEKYIHIVIKYIAPVALGIFFVLIVLEKIFGMQF</sequence>
<feature type="transmembrane region" description="Helical" evidence="7">
    <location>
        <begin position="84"/>
        <end position="110"/>
    </location>
</feature>
<feature type="transmembrane region" description="Helical" evidence="7">
    <location>
        <begin position="212"/>
        <end position="237"/>
    </location>
</feature>
<dbReference type="PANTHER" id="PTHR42948:SF1">
    <property type="entry name" value="TRANSPORTER"/>
    <property type="match status" value="1"/>
</dbReference>
<dbReference type="EMBL" id="JAUHJS010000003">
    <property type="protein sequence ID" value="MDN4165298.1"/>
    <property type="molecule type" value="Genomic_DNA"/>
</dbReference>
<comment type="caution">
    <text evidence="8">The sequence shown here is derived from an EMBL/GenBank/DDBJ whole genome shotgun (WGS) entry which is preliminary data.</text>
</comment>
<evidence type="ECO:0000256" key="6">
    <source>
        <dbReference type="RuleBase" id="RU003732"/>
    </source>
</evidence>
<dbReference type="Proteomes" id="UP001168552">
    <property type="component" value="Unassembled WGS sequence"/>
</dbReference>
<dbReference type="SUPFAM" id="SSF161070">
    <property type="entry name" value="SNF-like"/>
    <property type="match status" value="1"/>
</dbReference>
<dbReference type="CDD" id="cd10336">
    <property type="entry name" value="SLC6sbd_Tyt1-Like"/>
    <property type="match status" value="1"/>
</dbReference>
<dbReference type="PANTHER" id="PTHR42948">
    <property type="entry name" value="TRANSPORTER"/>
    <property type="match status" value="1"/>
</dbReference>
<comment type="subcellular location">
    <subcellularLocation>
        <location evidence="1">Membrane</location>
        <topology evidence="1">Multi-pass membrane protein</topology>
    </subcellularLocation>
</comment>
<evidence type="ECO:0000256" key="4">
    <source>
        <dbReference type="ARBA" id="ARBA00022989"/>
    </source>
</evidence>
<dbReference type="InterPro" id="IPR047218">
    <property type="entry name" value="YocR/YhdH-like"/>
</dbReference>
<dbReference type="Pfam" id="PF00209">
    <property type="entry name" value="SNF"/>
    <property type="match status" value="2"/>
</dbReference>
<dbReference type="RefSeq" id="WP_320003823.1">
    <property type="nucleotide sequence ID" value="NZ_JAUHJS010000003.1"/>
</dbReference>
<evidence type="ECO:0000256" key="3">
    <source>
        <dbReference type="ARBA" id="ARBA00022692"/>
    </source>
</evidence>
<gene>
    <name evidence="8" type="ORF">QWY31_07285</name>
</gene>
<dbReference type="PROSITE" id="PS50267">
    <property type="entry name" value="NA_NEUROTRAN_SYMP_3"/>
    <property type="match status" value="1"/>
</dbReference>
<evidence type="ECO:0000313" key="9">
    <source>
        <dbReference type="Proteomes" id="UP001168552"/>
    </source>
</evidence>
<feature type="transmembrane region" description="Helical" evidence="7">
    <location>
        <begin position="142"/>
        <end position="160"/>
    </location>
</feature>
<dbReference type="NCBIfam" id="NF037979">
    <property type="entry name" value="Na_transp"/>
    <property type="match status" value="1"/>
</dbReference>
<evidence type="ECO:0000256" key="5">
    <source>
        <dbReference type="ARBA" id="ARBA00023136"/>
    </source>
</evidence>
<feature type="transmembrane region" description="Helical" evidence="7">
    <location>
        <begin position="379"/>
        <end position="401"/>
    </location>
</feature>
<evidence type="ECO:0000256" key="1">
    <source>
        <dbReference type="ARBA" id="ARBA00004141"/>
    </source>
</evidence>
<feature type="transmembrane region" description="Helical" evidence="7">
    <location>
        <begin position="40"/>
        <end position="64"/>
    </location>
</feature>
<evidence type="ECO:0000256" key="2">
    <source>
        <dbReference type="ARBA" id="ARBA00022448"/>
    </source>
</evidence>
<comment type="similarity">
    <text evidence="6">Belongs to the sodium:neurotransmitter symporter (SNF) (TC 2.A.22) family.</text>
</comment>
<feature type="transmembrane region" description="Helical" evidence="7">
    <location>
        <begin position="339"/>
        <end position="358"/>
    </location>
</feature>
<keyword evidence="6" id="KW-0769">Symport</keyword>
<keyword evidence="3 6" id="KW-0812">Transmembrane</keyword>
<name>A0ABT8F4A1_9BACT</name>
<feature type="transmembrane region" description="Helical" evidence="7">
    <location>
        <begin position="12"/>
        <end position="28"/>
    </location>
</feature>
<dbReference type="InterPro" id="IPR000175">
    <property type="entry name" value="Na/ntran_symport"/>
</dbReference>
<proteinExistence type="inferred from homology"/>
<protein>
    <recommendedName>
        <fullName evidence="6">Transporter</fullName>
    </recommendedName>
</protein>
<feature type="transmembrane region" description="Helical" evidence="7">
    <location>
        <begin position="306"/>
        <end position="327"/>
    </location>
</feature>
<reference evidence="8" key="1">
    <citation type="submission" date="2023-06" db="EMBL/GenBank/DDBJ databases">
        <title>Cytophagales bacterium Strain LB-30, isolated from soil.</title>
        <authorList>
            <person name="Liu B."/>
        </authorList>
    </citation>
    <scope>NUCLEOTIDE SEQUENCE</scope>
    <source>
        <strain evidence="8">LB-30</strain>
    </source>
</reference>
<dbReference type="InterPro" id="IPR037272">
    <property type="entry name" value="SNS_sf"/>
</dbReference>
<dbReference type="PROSITE" id="PS00610">
    <property type="entry name" value="NA_NEUROTRAN_SYMP_1"/>
    <property type="match status" value="1"/>
</dbReference>
<keyword evidence="5 7" id="KW-0472">Membrane</keyword>